<dbReference type="GO" id="GO:0004621">
    <property type="term" value="F:glycosylphosphatidylinositol phospholipase D activity"/>
    <property type="evidence" value="ECO:0007669"/>
    <property type="project" value="UniProtKB-EC"/>
</dbReference>
<organism evidence="16 17">
    <name type="scientific">Crassostrea virginica</name>
    <name type="common">Eastern oyster</name>
    <dbReference type="NCBI Taxonomy" id="6565"/>
    <lineage>
        <taxon>Eukaryota</taxon>
        <taxon>Metazoa</taxon>
        <taxon>Spiralia</taxon>
        <taxon>Lophotrochozoa</taxon>
        <taxon>Mollusca</taxon>
        <taxon>Bivalvia</taxon>
        <taxon>Autobranchia</taxon>
        <taxon>Pteriomorphia</taxon>
        <taxon>Ostreida</taxon>
        <taxon>Ostreoidea</taxon>
        <taxon>Ostreidae</taxon>
        <taxon>Crassostrea</taxon>
    </lineage>
</organism>
<evidence type="ECO:0000259" key="15">
    <source>
        <dbReference type="Pfam" id="PF00882"/>
    </source>
</evidence>
<keyword evidence="6 14" id="KW-0732">Signal</keyword>
<feature type="signal peptide" evidence="14">
    <location>
        <begin position="1"/>
        <end position="20"/>
    </location>
</feature>
<dbReference type="InterPro" id="IPR013517">
    <property type="entry name" value="FG-GAP"/>
</dbReference>
<dbReference type="PRINTS" id="PR00718">
    <property type="entry name" value="PHPHLIPASED"/>
</dbReference>
<gene>
    <name evidence="17" type="primary">LOC111118286</name>
</gene>
<dbReference type="KEGG" id="cvn:111118286"/>
<feature type="repeat" description="FG-GAP" evidence="12">
    <location>
        <begin position="502"/>
        <end position="563"/>
    </location>
</feature>
<name>A0A8B8CFQ4_CRAVI</name>
<evidence type="ECO:0000256" key="6">
    <source>
        <dbReference type="ARBA" id="ARBA00022729"/>
    </source>
</evidence>
<feature type="domain" description="Phospholipase C/D" evidence="15">
    <location>
        <begin position="29"/>
        <end position="127"/>
    </location>
</feature>
<sequence>MLKLPLSCVFFCLVFRGSLSAGIVTQLNIAQRALRNFDPEPEKNYSEIIHRHHSAFYSGAPYPDAYYNELCEFGMFSNISDDTKSGPFLNATINYINKLPKPWDEATEKLFSFMMGLMSNQVSDSLWTSRGVDQGFLSTMGYTNFHGSIHKARQAGNFGGDIVVVYLLHVVDSLDDWYVPTDDLYEIYKELYGSVQINKTLIESCSTLALVTAYAEITGNAELFTVVADTSDFLVDNLVEYFQGGLMDMAGWTHKKWHDAITMIENGTKSCSIPHNPLFINCSKNQDPSGVHSSAMPPRQTRAFYTGGLTLKDFHIEPSHRGISIKPGQKLKNKVEQLRSRVRKMKKSKSEVEDLGDDYHWRVYFEDNNDHSLLGKSLAAADIDGDGNTDVAIGAPGFSQRENMMAGRVYVLYNMKNGFPKHYQYEKVDINNLTLGYNRIFDGEEKIRSRFGSALTLLDVNLDGMVDLVVGASSYGNTNPLDYNGRIFIYFGTGKDRKWNKTPDITVICQSKYCNLGYSLTSVDVDKDGHLDLVMGTPHYSQGNLTQNGMVAIFPSSKAIASGKTIPVESLSRKIYGDQAYSWFGQRISGKNGVLLVNQPYFRTCDNPACPTFEETDKEAVGKLHVYSFDPSSPVTNMSIAGRDAFDLAGHSADFGDPFGNGSVVLAVGVPGADVEGEIFTLPNRLTQAGKVILLKLEKGQLTEIANYESDRRYSRFGIRVNFADINDDSVDDLLIGSPFRNDDPSNIFSIAFDGKTYVFYGGEKFRAGNVTKMGCTKISPCPNHNANRTFASFFDDKNYFGDNFVTLPSQNVTQLVISASICANDFDYYGSGSSFVYVFGTGSKPGDS</sequence>
<dbReference type="InterPro" id="IPR029002">
    <property type="entry name" value="PLPC/GPLD1"/>
</dbReference>
<evidence type="ECO:0000256" key="11">
    <source>
        <dbReference type="ARBA" id="ARBA00093237"/>
    </source>
</evidence>
<dbReference type="GO" id="GO:0005615">
    <property type="term" value="C:extracellular space"/>
    <property type="evidence" value="ECO:0007669"/>
    <property type="project" value="TreeGrafter"/>
</dbReference>
<dbReference type="GO" id="GO:0031012">
    <property type="term" value="C:extracellular matrix"/>
    <property type="evidence" value="ECO:0007669"/>
    <property type="project" value="TreeGrafter"/>
</dbReference>
<evidence type="ECO:0000256" key="4">
    <source>
        <dbReference type="ARBA" id="ARBA00015988"/>
    </source>
</evidence>
<dbReference type="SMART" id="SM00191">
    <property type="entry name" value="Int_alpha"/>
    <property type="match status" value="5"/>
</dbReference>
<dbReference type="InterPro" id="IPR028994">
    <property type="entry name" value="Integrin_alpha_N"/>
</dbReference>
<dbReference type="GeneID" id="111118286"/>
<accession>A0A8B8CFQ4</accession>
<evidence type="ECO:0000313" key="16">
    <source>
        <dbReference type="Proteomes" id="UP000694844"/>
    </source>
</evidence>
<dbReference type="PROSITE" id="PS51470">
    <property type="entry name" value="FG_GAP"/>
    <property type="match status" value="3"/>
</dbReference>
<dbReference type="InterPro" id="IPR013519">
    <property type="entry name" value="Int_alpha_beta-p"/>
</dbReference>
<evidence type="ECO:0000256" key="12">
    <source>
        <dbReference type="PROSITE-ProRule" id="PRU00803"/>
    </source>
</evidence>
<evidence type="ECO:0000256" key="8">
    <source>
        <dbReference type="ARBA" id="ARBA00022801"/>
    </source>
</evidence>
<keyword evidence="9" id="KW-0325">Glycoprotein</keyword>
<keyword evidence="5" id="KW-0964">Secreted</keyword>
<evidence type="ECO:0000256" key="13">
    <source>
        <dbReference type="SAM" id="Coils"/>
    </source>
</evidence>
<keyword evidence="13" id="KW-0175">Coiled coil</keyword>
<dbReference type="Gene3D" id="2.130.10.130">
    <property type="entry name" value="Integrin alpha, N-terminal"/>
    <property type="match status" value="3"/>
</dbReference>
<evidence type="ECO:0000256" key="1">
    <source>
        <dbReference type="ARBA" id="ARBA00004613"/>
    </source>
</evidence>
<comment type="subcellular location">
    <subcellularLocation>
        <location evidence="1">Secreted</location>
    </subcellularLocation>
</comment>
<evidence type="ECO:0000256" key="3">
    <source>
        <dbReference type="ARBA" id="ARBA00012284"/>
    </source>
</evidence>
<dbReference type="Proteomes" id="UP000694844">
    <property type="component" value="Chromosome 2"/>
</dbReference>
<comment type="similarity">
    <text evidence="2">Belongs to the GPLD1 family.</text>
</comment>
<dbReference type="RefSeq" id="XP_022313376.1">
    <property type="nucleotide sequence ID" value="XM_022457668.1"/>
</dbReference>
<keyword evidence="8" id="KW-0378">Hydrolase</keyword>
<dbReference type="Pfam" id="PF00882">
    <property type="entry name" value="Zn_dep_PLPC"/>
    <property type="match status" value="1"/>
</dbReference>
<evidence type="ECO:0000313" key="17">
    <source>
        <dbReference type="RefSeq" id="XP_022313376.1"/>
    </source>
</evidence>
<evidence type="ECO:0000256" key="9">
    <source>
        <dbReference type="ARBA" id="ARBA00023180"/>
    </source>
</evidence>
<protein>
    <recommendedName>
        <fullName evidence="4">Phosphatidylinositol-glycan-specific phospholipase D</fullName>
        <ecNumber evidence="3">3.1.4.50</ecNumber>
    </recommendedName>
    <alternativeName>
        <fullName evidence="10">Glycosyl-phosphatidylinositol-specific phospholipase D</fullName>
    </alternativeName>
</protein>
<dbReference type="SUPFAM" id="SSF69318">
    <property type="entry name" value="Integrin alpha N-terminal domain"/>
    <property type="match status" value="2"/>
</dbReference>
<evidence type="ECO:0000256" key="7">
    <source>
        <dbReference type="ARBA" id="ARBA00022737"/>
    </source>
</evidence>
<dbReference type="PANTHER" id="PTHR23221:SF7">
    <property type="entry name" value="PHOSPHATIDYLINOSITOL-GLYCAN-SPECIFIC PHOSPHOLIPASE D"/>
    <property type="match status" value="1"/>
</dbReference>
<comment type="catalytic activity">
    <reaction evidence="11">
        <text>a 6-(alpha-D-glucosaminyl)-1-(1,2-diacyl-sn-glycero-3-phospho)-1D-myo-inositol + H2O = 6-(alpha-D-glucosaminyl)-1D-myo-inositol + a 1,2-diacyl-sn-glycero-3-phosphate + H(+)</text>
        <dbReference type="Rhea" id="RHEA:10832"/>
        <dbReference type="ChEBI" id="CHEBI:15377"/>
        <dbReference type="ChEBI" id="CHEBI:15378"/>
        <dbReference type="ChEBI" id="CHEBI:57997"/>
        <dbReference type="ChEBI" id="CHEBI:58608"/>
        <dbReference type="ChEBI" id="CHEBI:58700"/>
        <dbReference type="EC" id="3.1.4.50"/>
    </reaction>
</comment>
<feature type="repeat" description="FG-GAP" evidence="12">
    <location>
        <begin position="360"/>
        <end position="421"/>
    </location>
</feature>
<feature type="coiled-coil region" evidence="13">
    <location>
        <begin position="328"/>
        <end position="355"/>
    </location>
</feature>
<dbReference type="PANTHER" id="PTHR23221">
    <property type="entry name" value="GLYCOSYLPHOSPHATIDYLINOSITOL PHOSPHOLIPASE D"/>
    <property type="match status" value="1"/>
</dbReference>
<evidence type="ECO:0000256" key="14">
    <source>
        <dbReference type="SAM" id="SignalP"/>
    </source>
</evidence>
<feature type="chain" id="PRO_5034069222" description="Phosphatidylinositol-glycan-specific phospholipase D" evidence="14">
    <location>
        <begin position="21"/>
        <end position="849"/>
    </location>
</feature>
<dbReference type="AlphaFoldDB" id="A0A8B8CFQ4"/>
<reference evidence="17" key="1">
    <citation type="submission" date="2025-08" db="UniProtKB">
        <authorList>
            <consortium name="RefSeq"/>
        </authorList>
    </citation>
    <scope>IDENTIFICATION</scope>
    <source>
        <tissue evidence="17">Whole sample</tissue>
    </source>
</reference>
<dbReference type="OrthoDB" id="5317514at2759"/>
<feature type="repeat" description="FG-GAP" evidence="12">
    <location>
        <begin position="438"/>
        <end position="499"/>
    </location>
</feature>
<keyword evidence="16" id="KW-1185">Reference proteome</keyword>
<evidence type="ECO:0000256" key="2">
    <source>
        <dbReference type="ARBA" id="ARBA00008652"/>
    </source>
</evidence>
<evidence type="ECO:0000256" key="5">
    <source>
        <dbReference type="ARBA" id="ARBA00022525"/>
    </source>
</evidence>
<keyword evidence="7" id="KW-0677">Repeat</keyword>
<dbReference type="InterPro" id="IPR001028">
    <property type="entry name" value="Gprt_PLipase_D"/>
</dbReference>
<dbReference type="Pfam" id="PF01839">
    <property type="entry name" value="FG-GAP"/>
    <property type="match status" value="3"/>
</dbReference>
<proteinExistence type="inferred from homology"/>
<dbReference type="EC" id="3.1.4.50" evidence="3"/>
<evidence type="ECO:0000256" key="10">
    <source>
        <dbReference type="ARBA" id="ARBA00029753"/>
    </source>
</evidence>